<gene>
    <name evidence="2 3" type="primary">rbfA</name>
    <name evidence="3" type="ORF">EW093_16855</name>
</gene>
<dbReference type="OrthoDB" id="370444at2"/>
<keyword evidence="2" id="KW-0963">Cytoplasm</keyword>
<dbReference type="Gene3D" id="3.30.300.20">
    <property type="match status" value="1"/>
</dbReference>
<evidence type="ECO:0000313" key="4">
    <source>
        <dbReference type="Proteomes" id="UP000323824"/>
    </source>
</evidence>
<dbReference type="GO" id="GO:0043024">
    <property type="term" value="F:ribosomal small subunit binding"/>
    <property type="evidence" value="ECO:0007669"/>
    <property type="project" value="TreeGrafter"/>
</dbReference>
<comment type="function">
    <text evidence="2">One of several proteins that assist in the late maturation steps of the functional core of the 30S ribosomal subunit. Associates with free 30S ribosomal subunits (but not with 30S subunits that are part of 70S ribosomes or polysomes). Required for efficient processing of 16S rRNA. May interact with the 5'-terminal helix region of 16S rRNA.</text>
</comment>
<dbReference type="EMBL" id="CP035807">
    <property type="protein sequence ID" value="QEN06287.1"/>
    <property type="molecule type" value="Genomic_DNA"/>
</dbReference>
<dbReference type="InterPro" id="IPR015946">
    <property type="entry name" value="KH_dom-like_a/b"/>
</dbReference>
<reference evidence="3 4" key="1">
    <citation type="submission" date="2019-02" db="EMBL/GenBank/DDBJ databases">
        <authorList>
            <person name="Fomenkov A."/>
            <person name="Dubinina G."/>
            <person name="Grabovich M."/>
            <person name="Vincze T."/>
            <person name="Roberts R.J."/>
        </authorList>
    </citation>
    <scope>NUCLEOTIDE SEQUENCE [LARGE SCALE GENOMIC DNA]</scope>
    <source>
        <strain evidence="3 4">P</strain>
    </source>
</reference>
<keyword evidence="4" id="KW-1185">Reference proteome</keyword>
<evidence type="ECO:0000313" key="3">
    <source>
        <dbReference type="EMBL" id="QEN06287.1"/>
    </source>
</evidence>
<dbReference type="PROSITE" id="PS01319">
    <property type="entry name" value="RBFA"/>
    <property type="match status" value="1"/>
</dbReference>
<dbReference type="Proteomes" id="UP000323824">
    <property type="component" value="Chromosome"/>
</dbReference>
<accession>A0A5C1QFU2</accession>
<reference evidence="3 4" key="2">
    <citation type="submission" date="2019-09" db="EMBL/GenBank/DDBJ databases">
        <title>Complete Genome Sequence and Methylome Analysis of free living Spirochaetas.</title>
        <authorList>
            <person name="Leshcheva N."/>
            <person name="Mikheeva N."/>
        </authorList>
    </citation>
    <scope>NUCLEOTIDE SEQUENCE [LARGE SCALE GENOMIC DNA]</scope>
    <source>
        <strain evidence="3 4">P</strain>
    </source>
</reference>
<proteinExistence type="inferred from homology"/>
<organism evidence="3 4">
    <name type="scientific">Thiospirochaeta perfilievii</name>
    <dbReference type="NCBI Taxonomy" id="252967"/>
    <lineage>
        <taxon>Bacteria</taxon>
        <taxon>Pseudomonadati</taxon>
        <taxon>Spirochaetota</taxon>
        <taxon>Spirochaetia</taxon>
        <taxon>Spirochaetales</taxon>
        <taxon>Spirochaetaceae</taxon>
        <taxon>Thiospirochaeta</taxon>
    </lineage>
</organism>
<dbReference type="AlphaFoldDB" id="A0A5C1QFU2"/>
<dbReference type="RefSeq" id="WP_149569513.1">
    <property type="nucleotide sequence ID" value="NZ_CP035807.1"/>
</dbReference>
<dbReference type="KEGG" id="sper:EW093_16855"/>
<comment type="similarity">
    <text evidence="2">Belongs to the RbfA family.</text>
</comment>
<dbReference type="InterPro" id="IPR023799">
    <property type="entry name" value="RbfA_dom_sf"/>
</dbReference>
<dbReference type="Pfam" id="PF02033">
    <property type="entry name" value="RBFA"/>
    <property type="match status" value="1"/>
</dbReference>
<dbReference type="HAMAP" id="MF_00003">
    <property type="entry name" value="RbfA"/>
    <property type="match status" value="1"/>
</dbReference>
<keyword evidence="1 2" id="KW-0690">Ribosome biogenesis</keyword>
<evidence type="ECO:0000256" key="2">
    <source>
        <dbReference type="HAMAP-Rule" id="MF_00003"/>
    </source>
</evidence>
<comment type="subcellular location">
    <subcellularLocation>
        <location evidence="2">Cytoplasm</location>
    </subcellularLocation>
</comment>
<comment type="subunit">
    <text evidence="2">Monomer. Binds 30S ribosomal subunits, but not 50S ribosomal subunits or 70S ribosomes.</text>
</comment>
<dbReference type="InterPro" id="IPR000238">
    <property type="entry name" value="RbfA"/>
</dbReference>
<evidence type="ECO:0000256" key="1">
    <source>
        <dbReference type="ARBA" id="ARBA00022517"/>
    </source>
</evidence>
<protein>
    <recommendedName>
        <fullName evidence="2">Ribosome-binding factor A</fullName>
    </recommendedName>
</protein>
<dbReference type="InterPro" id="IPR020053">
    <property type="entry name" value="Ribosome-bd_factorA_CS"/>
</dbReference>
<dbReference type="SUPFAM" id="SSF89919">
    <property type="entry name" value="Ribosome-binding factor A, RbfA"/>
    <property type="match status" value="1"/>
</dbReference>
<dbReference type="GO" id="GO:0005829">
    <property type="term" value="C:cytosol"/>
    <property type="evidence" value="ECO:0007669"/>
    <property type="project" value="TreeGrafter"/>
</dbReference>
<name>A0A5C1QFU2_9SPIO</name>
<dbReference type="NCBIfam" id="TIGR00082">
    <property type="entry name" value="rbfA"/>
    <property type="match status" value="1"/>
</dbReference>
<dbReference type="GO" id="GO:0030490">
    <property type="term" value="P:maturation of SSU-rRNA"/>
    <property type="evidence" value="ECO:0007669"/>
    <property type="project" value="UniProtKB-UniRule"/>
</dbReference>
<dbReference type="PANTHER" id="PTHR33515:SF1">
    <property type="entry name" value="RIBOSOME-BINDING FACTOR A, CHLOROPLASTIC-RELATED"/>
    <property type="match status" value="1"/>
</dbReference>
<sequence length="119" mass="13341">MSDVRIRRVESLIRDEISTMIMKGIIKHPNVNTLVSISKVVVSKDLSHAKLYVSSFESHNKAIKAVSGLNRAAGFIQGVLGKKLHMRTIPKLNFIFDDSIEHGFEVNKIIDEVVTDHES</sequence>
<dbReference type="PANTHER" id="PTHR33515">
    <property type="entry name" value="RIBOSOME-BINDING FACTOR A, CHLOROPLASTIC-RELATED"/>
    <property type="match status" value="1"/>
</dbReference>